<dbReference type="EMBL" id="VTOW01000001">
    <property type="protein sequence ID" value="NKE69795.1"/>
    <property type="molecule type" value="Genomic_DNA"/>
</dbReference>
<keyword evidence="3" id="KW-1185">Reference proteome</keyword>
<dbReference type="CDD" id="cd07735">
    <property type="entry name" value="class_II_PDE_MBL-fold"/>
    <property type="match status" value="1"/>
</dbReference>
<dbReference type="PANTHER" id="PTHR28283:SF1">
    <property type="entry name" value="3',5'-CYCLIC-NUCLEOTIDE PHOSPHODIESTERASE 1"/>
    <property type="match status" value="1"/>
</dbReference>
<feature type="domain" description="Metallo-beta-lactamase" evidence="1">
    <location>
        <begin position="47"/>
        <end position="220"/>
    </location>
</feature>
<evidence type="ECO:0000259" key="1">
    <source>
        <dbReference type="Pfam" id="PF12706"/>
    </source>
</evidence>
<dbReference type="PANTHER" id="PTHR28283">
    <property type="entry name" value="3',5'-CYCLIC-NUCLEOTIDE PHOSPHODIESTERASE 1"/>
    <property type="match status" value="1"/>
</dbReference>
<comment type="caution">
    <text evidence="2">The sequence shown here is derived from an EMBL/GenBank/DDBJ whole genome shotgun (WGS) entry which is preliminary data.</text>
</comment>
<dbReference type="Proteomes" id="UP000534783">
    <property type="component" value="Unassembled WGS sequence"/>
</dbReference>
<protein>
    <submittedName>
        <fullName evidence="2">3',5'-cyclic-nucleotide phosphodiesterase</fullName>
    </submittedName>
</protein>
<dbReference type="AlphaFoldDB" id="A0A7X6DM96"/>
<dbReference type="Gene3D" id="3.60.15.10">
    <property type="entry name" value="Ribonuclease Z/Hydroxyacylglutathione hydrolase-like"/>
    <property type="match status" value="1"/>
</dbReference>
<gene>
    <name evidence="2" type="ORF">MNODULE_03420</name>
</gene>
<organism evidence="2 3">
    <name type="scientific">Candidatus Manganitrophus noduliformans</name>
    <dbReference type="NCBI Taxonomy" id="2606439"/>
    <lineage>
        <taxon>Bacteria</taxon>
        <taxon>Pseudomonadati</taxon>
        <taxon>Nitrospirota</taxon>
        <taxon>Nitrospiria</taxon>
        <taxon>Candidatus Troglogloeales</taxon>
        <taxon>Candidatus Manganitrophaceae</taxon>
        <taxon>Candidatus Manganitrophus</taxon>
    </lineage>
</organism>
<sequence length="262" mass="29672">MRVKVLGCYGADFYEKKNGKAIRYNPSGFLINKSVALDAGTLCGALTLSDLSKVRYVFISHAHLDHIQSLPFMAEILFGKIQNPVVIVSIAEVIEVLRKHFFNGHLWPDFTRLPTPENRILSYQVIPVGKPVEVEGLKITAIQVSHIVPAVGFIVEEDRSAIVYSGDTWKTDELWKVAAQIDHLKAIFVESSFPDQLSQLAMISGHLTPQLTLQEFNKIHRPDLPLYIYHMKPPYLDEIRRQVKGLRSKGVHLLRDGQVFNF</sequence>
<dbReference type="SUPFAM" id="SSF56281">
    <property type="entry name" value="Metallo-hydrolase/oxidoreductase"/>
    <property type="match status" value="1"/>
</dbReference>
<evidence type="ECO:0000313" key="2">
    <source>
        <dbReference type="EMBL" id="NKE69795.1"/>
    </source>
</evidence>
<dbReference type="PRINTS" id="PR00388">
    <property type="entry name" value="PDIESTERASE2"/>
</dbReference>
<accession>A0A7X6DM96</accession>
<evidence type="ECO:0000313" key="3">
    <source>
        <dbReference type="Proteomes" id="UP000534783"/>
    </source>
</evidence>
<dbReference type="InterPro" id="IPR000396">
    <property type="entry name" value="Pdiesterase2"/>
</dbReference>
<reference evidence="2 3" key="1">
    <citation type="journal article" date="2020" name="Nature">
        <title>Bacterial chemolithoautotrophy via manganese oxidation.</title>
        <authorList>
            <person name="Yu H."/>
            <person name="Leadbetter J.R."/>
        </authorList>
    </citation>
    <scope>NUCLEOTIDE SEQUENCE [LARGE SCALE GENOMIC DNA]</scope>
    <source>
        <strain evidence="2 3">Mn-1</strain>
    </source>
</reference>
<dbReference type="GO" id="GO:0047555">
    <property type="term" value="F:3',5'-cyclic-GMP phosphodiesterase activity"/>
    <property type="evidence" value="ECO:0007669"/>
    <property type="project" value="TreeGrafter"/>
</dbReference>
<dbReference type="GO" id="GO:0004115">
    <property type="term" value="F:3',5'-cyclic-AMP phosphodiesterase activity"/>
    <property type="evidence" value="ECO:0007669"/>
    <property type="project" value="InterPro"/>
</dbReference>
<dbReference type="Pfam" id="PF12706">
    <property type="entry name" value="Lactamase_B_2"/>
    <property type="match status" value="1"/>
</dbReference>
<dbReference type="InterPro" id="IPR001279">
    <property type="entry name" value="Metallo-B-lactamas"/>
</dbReference>
<dbReference type="RefSeq" id="WP_168058079.1">
    <property type="nucleotide sequence ID" value="NZ_VTOW01000001.1"/>
</dbReference>
<dbReference type="GO" id="GO:0006198">
    <property type="term" value="P:cAMP catabolic process"/>
    <property type="evidence" value="ECO:0007669"/>
    <property type="project" value="InterPro"/>
</dbReference>
<dbReference type="GO" id="GO:1902660">
    <property type="term" value="P:negative regulation of glucose mediated signaling pathway"/>
    <property type="evidence" value="ECO:0007669"/>
    <property type="project" value="TreeGrafter"/>
</dbReference>
<proteinExistence type="predicted"/>
<name>A0A7X6DM96_9BACT</name>
<dbReference type="InterPro" id="IPR036866">
    <property type="entry name" value="RibonucZ/Hydroxyglut_hydro"/>
</dbReference>